<sequence>MVPSSSSFTFTAKVEQVCAAATTEHLEEPIVMLRTVFNAAAPANHLPTELVIKILTSGAWNNWRELVALTHICQHWRNIALGVPQLWADAAQSAFKSDGPRWNYQCLPTFIARSGSCPLNVDLDSLAGLTIDIEDMGDCAVLEPHLQRVIHLSALCLNITELVEFVGDHALDMCNLQGLHFPYIKRTFLGIPLVIDANKLRFWRDMDFPRLHTLTISAYCFKKHIAVRSLKDLVLHDEPLTYDEFLAALERSQRPSLSSSHRSRSPHDVSIHLDWKCNPGNAHHLLPKHLAGLHAPPFFDSLCLHLYAAPFTTSMHCYVGDAQRLCVRERPLHPRFPKSRSFGDFLDEHQHPSITQLAIDIEMDADSRKERTLSGHREAFREFIRGLPNLRRLDLLGNSVRGAKLDFAKAFLGLSKSVADGCSPTQPASAAAKTLGYVCGEYGDDGLRVSIDSELARLERLLKNHLATAGVPLGRLEICAADPLRETHVTSLPVYPYVRDVPPSTDMAASLWLKYALRFTMLVDEVVFVGHVEKRGPGYRVLPRAAVAEHSTLSRGEKVRGAKAHRKSTRKGR</sequence>
<dbReference type="SUPFAM" id="SSF81383">
    <property type="entry name" value="F-box domain"/>
    <property type="match status" value="1"/>
</dbReference>
<reference evidence="2" key="1">
    <citation type="submission" date="2019-10" db="EMBL/GenBank/DDBJ databases">
        <authorList>
            <person name="Nor Muhammad N."/>
        </authorList>
    </citation>
    <scope>NUCLEOTIDE SEQUENCE</scope>
</reference>
<name>A0A5K1K244_9APHY</name>
<organism evidence="2">
    <name type="scientific">Ganoderma boninense</name>
    <dbReference type="NCBI Taxonomy" id="34458"/>
    <lineage>
        <taxon>Eukaryota</taxon>
        <taxon>Fungi</taxon>
        <taxon>Dikarya</taxon>
        <taxon>Basidiomycota</taxon>
        <taxon>Agaricomycotina</taxon>
        <taxon>Agaricomycetes</taxon>
        <taxon>Polyporales</taxon>
        <taxon>Polyporaceae</taxon>
        <taxon>Ganoderma</taxon>
    </lineage>
</organism>
<proteinExistence type="predicted"/>
<dbReference type="InterPro" id="IPR036047">
    <property type="entry name" value="F-box-like_dom_sf"/>
</dbReference>
<evidence type="ECO:0000256" key="1">
    <source>
        <dbReference type="SAM" id="MobiDB-lite"/>
    </source>
</evidence>
<feature type="compositionally biased region" description="Basic residues" evidence="1">
    <location>
        <begin position="561"/>
        <end position="573"/>
    </location>
</feature>
<evidence type="ECO:0000313" key="2">
    <source>
        <dbReference type="EMBL" id="VWP00039.1"/>
    </source>
</evidence>
<accession>A0A5K1K244</accession>
<dbReference type="AlphaFoldDB" id="A0A5K1K244"/>
<protein>
    <submittedName>
        <fullName evidence="2">Alpha-aminoadipate reductase</fullName>
    </submittedName>
</protein>
<feature type="region of interest" description="Disordered" evidence="1">
    <location>
        <begin position="552"/>
        <end position="573"/>
    </location>
</feature>
<gene>
    <name evidence="2" type="primary">G8DNT1</name>
</gene>
<dbReference type="EMBL" id="LR728108">
    <property type="protein sequence ID" value="VWP00039.1"/>
    <property type="molecule type" value="Genomic_DNA"/>
</dbReference>